<dbReference type="AlphaFoldDB" id="A0A949K0N4"/>
<feature type="domain" description="Carbohydrate kinase FGGY N-terminal" evidence="4">
    <location>
        <begin position="5"/>
        <end position="246"/>
    </location>
</feature>
<dbReference type="Pfam" id="PF02782">
    <property type="entry name" value="FGGY_C"/>
    <property type="match status" value="1"/>
</dbReference>
<evidence type="ECO:0000256" key="2">
    <source>
        <dbReference type="ARBA" id="ARBA00022679"/>
    </source>
</evidence>
<dbReference type="SUPFAM" id="SSF53067">
    <property type="entry name" value="Actin-like ATPase domain"/>
    <property type="match status" value="2"/>
</dbReference>
<dbReference type="PANTHER" id="PTHR43095:SF2">
    <property type="entry name" value="GLUCONOKINASE"/>
    <property type="match status" value="1"/>
</dbReference>
<comment type="caution">
    <text evidence="6">The sequence shown here is derived from an EMBL/GenBank/DDBJ whole genome shotgun (WGS) entry which is preliminary data.</text>
</comment>
<evidence type="ECO:0000259" key="4">
    <source>
        <dbReference type="Pfam" id="PF00370"/>
    </source>
</evidence>
<evidence type="ECO:0000313" key="7">
    <source>
        <dbReference type="Proteomes" id="UP000712157"/>
    </source>
</evidence>
<keyword evidence="2" id="KW-0808">Transferase</keyword>
<dbReference type="RefSeq" id="WP_238722160.1">
    <property type="nucleotide sequence ID" value="NZ_JAHQCW010000024.1"/>
</dbReference>
<comment type="similarity">
    <text evidence="1">Belongs to the FGGY kinase family.</text>
</comment>
<dbReference type="CDD" id="cd07779">
    <property type="entry name" value="ASKHA_NBD_FGGY_YgcE-like"/>
    <property type="match status" value="1"/>
</dbReference>
<dbReference type="Pfam" id="PF00370">
    <property type="entry name" value="FGGY_N"/>
    <property type="match status" value="1"/>
</dbReference>
<keyword evidence="7" id="KW-1185">Reference proteome</keyword>
<dbReference type="PIRSF" id="PIRSF000538">
    <property type="entry name" value="GlpK"/>
    <property type="match status" value="1"/>
</dbReference>
<name>A0A949K0N4_9FIRM</name>
<dbReference type="InterPro" id="IPR000577">
    <property type="entry name" value="Carb_kinase_FGGY"/>
</dbReference>
<dbReference type="InterPro" id="IPR043129">
    <property type="entry name" value="ATPase_NBD"/>
</dbReference>
<feature type="domain" description="Carbohydrate kinase FGGY C-terminal" evidence="5">
    <location>
        <begin position="257"/>
        <end position="443"/>
    </location>
</feature>
<evidence type="ECO:0000259" key="5">
    <source>
        <dbReference type="Pfam" id="PF02782"/>
    </source>
</evidence>
<gene>
    <name evidence="6" type="ORF">KTH89_14360</name>
</gene>
<evidence type="ECO:0000256" key="1">
    <source>
        <dbReference type="ARBA" id="ARBA00009156"/>
    </source>
</evidence>
<reference evidence="6" key="1">
    <citation type="submission" date="2021-06" db="EMBL/GenBank/DDBJ databases">
        <title>Description of novel taxa of the family Lachnospiraceae.</title>
        <authorList>
            <person name="Chaplin A.V."/>
            <person name="Sokolova S.R."/>
            <person name="Pikina A.P."/>
            <person name="Korzhanova M."/>
            <person name="Belova V."/>
            <person name="Korostin D."/>
            <person name="Efimov B.A."/>
        </authorList>
    </citation>
    <scope>NUCLEOTIDE SEQUENCE</scope>
    <source>
        <strain evidence="6">ASD5720</strain>
    </source>
</reference>
<dbReference type="GO" id="GO:0005975">
    <property type="term" value="P:carbohydrate metabolic process"/>
    <property type="evidence" value="ECO:0007669"/>
    <property type="project" value="InterPro"/>
</dbReference>
<evidence type="ECO:0000313" key="6">
    <source>
        <dbReference type="EMBL" id="MBU9737726.1"/>
    </source>
</evidence>
<keyword evidence="3 6" id="KW-0418">Kinase</keyword>
<evidence type="ECO:0000256" key="3">
    <source>
        <dbReference type="ARBA" id="ARBA00022777"/>
    </source>
</evidence>
<dbReference type="PANTHER" id="PTHR43095">
    <property type="entry name" value="SUGAR KINASE"/>
    <property type="match status" value="1"/>
</dbReference>
<accession>A0A949K0N4</accession>
<dbReference type="EMBL" id="JAHQCW010000024">
    <property type="protein sequence ID" value="MBU9737726.1"/>
    <property type="molecule type" value="Genomic_DNA"/>
</dbReference>
<dbReference type="Proteomes" id="UP000712157">
    <property type="component" value="Unassembled WGS sequence"/>
</dbReference>
<dbReference type="GO" id="GO:0016301">
    <property type="term" value="F:kinase activity"/>
    <property type="evidence" value="ECO:0007669"/>
    <property type="project" value="UniProtKB-KW"/>
</dbReference>
<dbReference type="InterPro" id="IPR018485">
    <property type="entry name" value="FGGY_C"/>
</dbReference>
<sequence length="491" mass="53609">MMEAVLAVDVGTSNMRGILYDLDGNMIFKTSVGSIPIYESDCCVKQKAEVYLDHLTEVVRTCGEAAAKRGIPVIGITTTALRSCVLAVDREGEPLSEIVMWQDKRAAGVCEELKDCERQVYEHTGVRLYPVFSGVKAAWMKRQMPDIYKKAALIATVADYLHYKMTGVWASDYTYGSRTGLMNIRDLEWDDQMLRLFGLDREKLCPLIPQGSVLGRLTPAFAAACGLAEGTPVVTAGGDQQCGALGAGVMESGSVQATTGTGAYLIACSGEPVLDPDMRFLCNVSAVQGQYIVEASMLSSAILYEWFFREFYDEKEEGIQKVNREAWQSPVGSKGIIVLPYFQGRGSPDWNSRATGSFLNVTLQNTRGDFARALLEGIALETAENLSVIEEYTGPASKVCLSGGLTKSELFNQIQADACGRTLLLGQDPEATAKGAFLSAAMAFGIVKGPKEAEKLLAAGKDSYSPVRENTQIYREMIQKRKRLYRALEDV</sequence>
<proteinExistence type="inferred from homology"/>
<dbReference type="InterPro" id="IPR050406">
    <property type="entry name" value="FGGY_Carb_Kinase"/>
</dbReference>
<organism evidence="6 7">
    <name type="scientific">Diplocloster agilis</name>
    <dbReference type="NCBI Taxonomy" id="2850323"/>
    <lineage>
        <taxon>Bacteria</taxon>
        <taxon>Bacillati</taxon>
        <taxon>Bacillota</taxon>
        <taxon>Clostridia</taxon>
        <taxon>Lachnospirales</taxon>
        <taxon>Lachnospiraceae</taxon>
        <taxon>Diplocloster</taxon>
    </lineage>
</organism>
<protein>
    <submittedName>
        <fullName evidence="6">Glycerol kinase</fullName>
    </submittedName>
</protein>
<dbReference type="InterPro" id="IPR018484">
    <property type="entry name" value="FGGY_N"/>
</dbReference>
<dbReference type="Gene3D" id="3.30.420.40">
    <property type="match status" value="2"/>
</dbReference>